<keyword evidence="5" id="KW-0698">rRNA processing</keyword>
<comment type="caution">
    <text evidence="14">The sequence shown here is derived from an EMBL/GenBank/DDBJ whole genome shotgun (WGS) entry which is preliminary data.</text>
</comment>
<dbReference type="GO" id="GO:0005730">
    <property type="term" value="C:nucleolus"/>
    <property type="evidence" value="ECO:0007669"/>
    <property type="project" value="UniProtKB-SubCell"/>
</dbReference>
<keyword evidence="7" id="KW-0547">Nucleotide-binding</keyword>
<feature type="region of interest" description="Disordered" evidence="11">
    <location>
        <begin position="713"/>
        <end position="750"/>
    </location>
</feature>
<evidence type="ECO:0000259" key="12">
    <source>
        <dbReference type="Pfam" id="PF16575"/>
    </source>
</evidence>
<reference evidence="14" key="1">
    <citation type="submission" date="2022-07" db="EMBL/GenBank/DDBJ databases">
        <title>Phylogenomic reconstructions and comparative analyses of Kickxellomycotina fungi.</title>
        <authorList>
            <person name="Reynolds N.K."/>
            <person name="Stajich J.E."/>
            <person name="Barry K."/>
            <person name="Grigoriev I.V."/>
            <person name="Crous P."/>
            <person name="Smith M.E."/>
        </authorList>
    </citation>
    <scope>NUCLEOTIDE SEQUENCE</scope>
    <source>
        <strain evidence="14">RSA 861</strain>
    </source>
</reference>
<dbReference type="InterPro" id="IPR045116">
    <property type="entry name" value="Clp1/Grc3"/>
</dbReference>
<evidence type="ECO:0000256" key="10">
    <source>
        <dbReference type="ARBA" id="ARBA00023242"/>
    </source>
</evidence>
<dbReference type="PANTHER" id="PTHR12755">
    <property type="entry name" value="CLEAVAGE/POLYADENYLATION FACTOR IA SUBUNIT CLP1P"/>
    <property type="match status" value="1"/>
</dbReference>
<evidence type="ECO:0000256" key="5">
    <source>
        <dbReference type="ARBA" id="ARBA00022552"/>
    </source>
</evidence>
<evidence type="ECO:0000256" key="9">
    <source>
        <dbReference type="ARBA" id="ARBA00022840"/>
    </source>
</evidence>
<feature type="compositionally biased region" description="Low complexity" evidence="11">
    <location>
        <begin position="235"/>
        <end position="244"/>
    </location>
</feature>
<keyword evidence="10" id="KW-0539">Nucleus</keyword>
<evidence type="ECO:0000259" key="13">
    <source>
        <dbReference type="Pfam" id="PF25467"/>
    </source>
</evidence>
<keyword evidence="15" id="KW-1185">Reference proteome</keyword>
<feature type="compositionally biased region" description="Basic residues" evidence="11">
    <location>
        <begin position="731"/>
        <end position="744"/>
    </location>
</feature>
<organism evidence="14 15">
    <name type="scientific">Tieghemiomyces parasiticus</name>
    <dbReference type="NCBI Taxonomy" id="78921"/>
    <lineage>
        <taxon>Eukaryota</taxon>
        <taxon>Fungi</taxon>
        <taxon>Fungi incertae sedis</taxon>
        <taxon>Zoopagomycota</taxon>
        <taxon>Kickxellomycotina</taxon>
        <taxon>Dimargaritomycetes</taxon>
        <taxon>Dimargaritales</taxon>
        <taxon>Dimargaritaceae</taxon>
        <taxon>Tieghemiomyces</taxon>
    </lineage>
</organism>
<evidence type="ECO:0000256" key="11">
    <source>
        <dbReference type="SAM" id="MobiDB-lite"/>
    </source>
</evidence>
<dbReference type="InterPro" id="IPR057570">
    <property type="entry name" value="NOL9_C"/>
</dbReference>
<dbReference type="Proteomes" id="UP001150569">
    <property type="component" value="Unassembled WGS sequence"/>
</dbReference>
<evidence type="ECO:0000256" key="4">
    <source>
        <dbReference type="ARBA" id="ARBA00019824"/>
    </source>
</evidence>
<evidence type="ECO:0000313" key="14">
    <source>
        <dbReference type="EMBL" id="KAJ1914756.1"/>
    </source>
</evidence>
<dbReference type="Pfam" id="PF16575">
    <property type="entry name" value="CLP1_P"/>
    <property type="match status" value="1"/>
</dbReference>
<evidence type="ECO:0000313" key="15">
    <source>
        <dbReference type="Proteomes" id="UP001150569"/>
    </source>
</evidence>
<feature type="region of interest" description="Disordered" evidence="11">
    <location>
        <begin position="175"/>
        <end position="244"/>
    </location>
</feature>
<comment type="similarity">
    <text evidence="2">Belongs to the Clp1 family. NOL9/GRC3 subfamily.</text>
</comment>
<dbReference type="Gene3D" id="3.40.50.300">
    <property type="entry name" value="P-loop containing nucleotide triphosphate hydrolases"/>
    <property type="match status" value="1"/>
</dbReference>
<dbReference type="Pfam" id="PF25467">
    <property type="entry name" value="NOL9_C"/>
    <property type="match status" value="1"/>
</dbReference>
<feature type="compositionally biased region" description="Low complexity" evidence="11">
    <location>
        <begin position="175"/>
        <end position="189"/>
    </location>
</feature>
<sequence length="750" mass="80826">MSVSSFQPTATNLYHVSPTLVLAGLEGNQVSIAVLAGRASLMGYSLPAPLASPLELTSEALRAALTKNTSQSVTRSLFNPCYAPVTYGLPSIRADSSEKGAPPVELIRPKLSVAEEVVNEIATGLEAWIGRCGIDGCLPAGNWTCVLALQQVEHFRPTDLAAGASMFWPLFAPPRATGTTQAAPQPTATKRPRIESGNENSTSRQSDDDSDDDDNAGWLAGHTASPVAPTNNLPVSDVDSDGGVVVLNDPDLDLTADLGADSTPTATPGYASAFALTHFYPFRKVPYNQRLLQTPVGWTDAISEFTTYTANYHPRAQTPGPVMTIAGVQGSGKSTFSRMVVNGLLAAFPRVAYLDTDLGQSEFAPAGTLALYMLERPILGPPFTHLISPYRAHCLGLNSPRGDYDRYVTAATDLLDTYTALAATRTPLPLIINTQGWVTDYGYTLLMELLGLCHPAFLVNIHVPGDKAAERFAARLAEDLPTLPVAYSVPRLLTLDRSLGGASGTATMDPHGRRSLSIWCYFHSRPTEALVDPVLRGDFTVSPMRSTNEAVRLSRDTPSPISAMTYHLDQPLTRQQPYALDWTTLTVYTPFTDLSPSQLLYALNGSIVALVADTVRSKGPRESSLADCPIISYEAAPVDTTTCLGLAVVRAVDPTARRLYFLTPVLPQLLTRVSGLQLLGDGLSVLPITAMTHTKYLRHLLLRNPTTACRGDQPVPYMSVEPRAGQGSVARKTRRNILRHSIHPSRGDRR</sequence>
<dbReference type="GO" id="GO:0000448">
    <property type="term" value="P:cleavage in ITS2 between 5.8S rRNA and LSU-rRNA of tricistronic rRNA transcript (SSU-rRNA, 5.8S rRNA, LSU-rRNA)"/>
    <property type="evidence" value="ECO:0007669"/>
    <property type="project" value="TreeGrafter"/>
</dbReference>
<feature type="domain" description="NOL9 C-terminal" evidence="13">
    <location>
        <begin position="574"/>
        <end position="677"/>
    </location>
</feature>
<evidence type="ECO:0000256" key="6">
    <source>
        <dbReference type="ARBA" id="ARBA00022679"/>
    </source>
</evidence>
<gene>
    <name evidence="14" type="primary">GRC3_2</name>
    <name evidence="14" type="ORF">IWQ60_008692</name>
</gene>
<evidence type="ECO:0000256" key="8">
    <source>
        <dbReference type="ARBA" id="ARBA00022777"/>
    </source>
</evidence>
<name>A0A9W7ZQX8_9FUNG</name>
<feature type="domain" description="Clp1 P-loop" evidence="12">
    <location>
        <begin position="327"/>
        <end position="461"/>
    </location>
</feature>
<dbReference type="OrthoDB" id="2405412at2759"/>
<dbReference type="AlphaFoldDB" id="A0A9W7ZQX8"/>
<dbReference type="GO" id="GO:0051731">
    <property type="term" value="F:polynucleotide 5'-hydroxyl-kinase activity"/>
    <property type="evidence" value="ECO:0007669"/>
    <property type="project" value="InterPro"/>
</dbReference>
<keyword evidence="9" id="KW-0067">ATP-binding</keyword>
<dbReference type="SUPFAM" id="SSF52540">
    <property type="entry name" value="P-loop containing nucleoside triphosphate hydrolases"/>
    <property type="match status" value="1"/>
</dbReference>
<dbReference type="InterPro" id="IPR032319">
    <property type="entry name" value="CLP1_P"/>
</dbReference>
<evidence type="ECO:0000256" key="7">
    <source>
        <dbReference type="ARBA" id="ARBA00022741"/>
    </source>
</evidence>
<evidence type="ECO:0000256" key="2">
    <source>
        <dbReference type="ARBA" id="ARBA00011003"/>
    </source>
</evidence>
<keyword evidence="8" id="KW-0418">Kinase</keyword>
<comment type="subcellular location">
    <subcellularLocation>
        <location evidence="1">Nucleus</location>
        <location evidence="1">Nucleolus</location>
    </subcellularLocation>
</comment>
<dbReference type="InterPro" id="IPR027417">
    <property type="entry name" value="P-loop_NTPase"/>
</dbReference>
<dbReference type="EMBL" id="JANBPT010000668">
    <property type="protein sequence ID" value="KAJ1914756.1"/>
    <property type="molecule type" value="Genomic_DNA"/>
</dbReference>
<evidence type="ECO:0000256" key="3">
    <source>
        <dbReference type="ARBA" id="ARBA00018706"/>
    </source>
</evidence>
<protein>
    <recommendedName>
        <fullName evidence="4">Polynucleotide 5'-hydroxyl-kinase GRC3</fullName>
    </recommendedName>
    <alternativeName>
        <fullName evidence="3">Polynucleotide 5'-hydroxyl-kinase grc3</fullName>
    </alternativeName>
</protein>
<accession>A0A9W7ZQX8</accession>
<evidence type="ECO:0000256" key="1">
    <source>
        <dbReference type="ARBA" id="ARBA00004604"/>
    </source>
</evidence>
<keyword evidence="6" id="KW-0808">Transferase</keyword>
<dbReference type="PANTHER" id="PTHR12755:SF3">
    <property type="entry name" value="POLYNUCLEOTIDE 5'-HYDROXYL-KINASE NOL9"/>
    <property type="match status" value="1"/>
</dbReference>
<proteinExistence type="inferred from homology"/>
<dbReference type="GO" id="GO:0005524">
    <property type="term" value="F:ATP binding"/>
    <property type="evidence" value="ECO:0007669"/>
    <property type="project" value="UniProtKB-KW"/>
</dbReference>